<keyword evidence="3" id="KW-1185">Reference proteome</keyword>
<dbReference type="Proteomes" id="UP001154282">
    <property type="component" value="Unassembled WGS sequence"/>
</dbReference>
<sequence length="135" mass="14654">MEAAHLWERTPAHVRSSSSSPHPAEGIGPEIRARDEPAARGGGQRGHLLPRGCQIGAENPRLGLRFQAQSPGRPHHLLWLQGHRLRALRGVLAADAEDLHRGAAQRKARCFVPLYQGGGGLYSHLSHSSRCNCEG</sequence>
<organism evidence="2 3">
    <name type="scientific">Linum tenue</name>
    <dbReference type="NCBI Taxonomy" id="586396"/>
    <lineage>
        <taxon>Eukaryota</taxon>
        <taxon>Viridiplantae</taxon>
        <taxon>Streptophyta</taxon>
        <taxon>Embryophyta</taxon>
        <taxon>Tracheophyta</taxon>
        <taxon>Spermatophyta</taxon>
        <taxon>Magnoliopsida</taxon>
        <taxon>eudicotyledons</taxon>
        <taxon>Gunneridae</taxon>
        <taxon>Pentapetalae</taxon>
        <taxon>rosids</taxon>
        <taxon>fabids</taxon>
        <taxon>Malpighiales</taxon>
        <taxon>Linaceae</taxon>
        <taxon>Linum</taxon>
    </lineage>
</organism>
<evidence type="ECO:0000313" key="2">
    <source>
        <dbReference type="EMBL" id="CAI0445669.1"/>
    </source>
</evidence>
<dbReference type="EMBL" id="CAMGYJ010000007">
    <property type="protein sequence ID" value="CAI0445669.1"/>
    <property type="molecule type" value="Genomic_DNA"/>
</dbReference>
<feature type="compositionally biased region" description="Basic and acidic residues" evidence="1">
    <location>
        <begin position="1"/>
        <end position="11"/>
    </location>
</feature>
<comment type="caution">
    <text evidence="2">The sequence shown here is derived from an EMBL/GenBank/DDBJ whole genome shotgun (WGS) entry which is preliminary data.</text>
</comment>
<proteinExistence type="predicted"/>
<reference evidence="2" key="1">
    <citation type="submission" date="2022-08" db="EMBL/GenBank/DDBJ databases">
        <authorList>
            <person name="Gutierrez-Valencia J."/>
        </authorList>
    </citation>
    <scope>NUCLEOTIDE SEQUENCE</scope>
</reference>
<dbReference type="AlphaFoldDB" id="A0AAV0MI30"/>
<feature type="region of interest" description="Disordered" evidence="1">
    <location>
        <begin position="1"/>
        <end position="52"/>
    </location>
</feature>
<accession>A0AAV0MI30</accession>
<evidence type="ECO:0000313" key="3">
    <source>
        <dbReference type="Proteomes" id="UP001154282"/>
    </source>
</evidence>
<protein>
    <submittedName>
        <fullName evidence="2">Uncharacterized protein</fullName>
    </submittedName>
</protein>
<gene>
    <name evidence="2" type="ORF">LITE_LOCUS28673</name>
</gene>
<evidence type="ECO:0000256" key="1">
    <source>
        <dbReference type="SAM" id="MobiDB-lite"/>
    </source>
</evidence>
<name>A0AAV0MI30_9ROSI</name>